<keyword evidence="2" id="KW-0805">Transcription regulation</keyword>
<dbReference type="EMBL" id="VCJR02000004">
    <property type="protein sequence ID" value="NHK29367.1"/>
    <property type="molecule type" value="Genomic_DNA"/>
</dbReference>
<dbReference type="Gene3D" id="1.10.10.10">
    <property type="entry name" value="Winged helix-like DNA-binding domain superfamily/Winged helix DNA-binding domain"/>
    <property type="match status" value="1"/>
</dbReference>
<dbReference type="InterPro" id="IPR011991">
    <property type="entry name" value="ArsR-like_HTH"/>
</dbReference>
<dbReference type="Proteomes" id="UP000818603">
    <property type="component" value="Unassembled WGS sequence"/>
</dbReference>
<evidence type="ECO:0000259" key="5">
    <source>
        <dbReference type="PROSITE" id="PS50987"/>
    </source>
</evidence>
<organism evidence="6 8">
    <name type="scientific">Aquisalinus luteolus</name>
    <dbReference type="NCBI Taxonomy" id="1566827"/>
    <lineage>
        <taxon>Bacteria</taxon>
        <taxon>Pseudomonadati</taxon>
        <taxon>Pseudomonadota</taxon>
        <taxon>Alphaproteobacteria</taxon>
        <taxon>Parvularculales</taxon>
        <taxon>Parvularculaceae</taxon>
        <taxon>Aquisalinus</taxon>
    </lineage>
</organism>
<feature type="domain" description="HTH arsR-type" evidence="5">
    <location>
        <begin position="1"/>
        <end position="96"/>
    </location>
</feature>
<dbReference type="InterPro" id="IPR029063">
    <property type="entry name" value="SAM-dependent_MTases_sf"/>
</dbReference>
<dbReference type="InterPro" id="IPR001845">
    <property type="entry name" value="HTH_ArsR_DNA-bd_dom"/>
</dbReference>
<evidence type="ECO:0000256" key="3">
    <source>
        <dbReference type="ARBA" id="ARBA00023125"/>
    </source>
</evidence>
<dbReference type="Gene3D" id="3.40.50.150">
    <property type="entry name" value="Vaccinia Virus protein VP39"/>
    <property type="match status" value="1"/>
</dbReference>
<evidence type="ECO:0000313" key="9">
    <source>
        <dbReference type="Proteomes" id="UP000818603"/>
    </source>
</evidence>
<dbReference type="PROSITE" id="PS50987">
    <property type="entry name" value="HTH_ARSR_2"/>
    <property type="match status" value="1"/>
</dbReference>
<evidence type="ECO:0000313" key="7">
    <source>
        <dbReference type="EMBL" id="NHK29367.1"/>
    </source>
</evidence>
<dbReference type="SMART" id="SM00418">
    <property type="entry name" value="HTH_ARSR"/>
    <property type="match status" value="1"/>
</dbReference>
<sequence length="335" mass="37072">MPQPRLDSFLTEIRALGEETRLRIVLLLSRGELTVSELTQILQQSQPRVSRHVNILADGGLVEGHREGAWVFYRLNPASVLLEGLEEVLPGLHQGRDEVLEQDGVRLSEVMAARAAVAADFFQRNAESWENLRRLHTPESDIEQKMRELAGDAPVEKFIDLGTGTGRMLIVFRDLYEQAVGYDVSREMLAVARTLLGDAGVDNAQVRQGDIFDLADQEGSADFVCIHHVLHFLSDPVAAVKAARKLLRPGGRMLVVDFAPHGLEHLREDYAHRRLGFSDEDAADWAKAAGLAVSGSETLAPGADEQDRLSVKLWLLKAPHESGAQAKYLKESIHV</sequence>
<evidence type="ECO:0000256" key="2">
    <source>
        <dbReference type="ARBA" id="ARBA00023015"/>
    </source>
</evidence>
<dbReference type="Proteomes" id="UP000621856">
    <property type="component" value="Unassembled WGS sequence"/>
</dbReference>
<dbReference type="PRINTS" id="PR00778">
    <property type="entry name" value="HTHARSR"/>
</dbReference>
<evidence type="ECO:0000313" key="6">
    <source>
        <dbReference type="EMBL" id="GGI00993.1"/>
    </source>
</evidence>
<dbReference type="SUPFAM" id="SSF46785">
    <property type="entry name" value="Winged helix' DNA-binding domain"/>
    <property type="match status" value="1"/>
</dbReference>
<evidence type="ECO:0000256" key="1">
    <source>
        <dbReference type="ARBA" id="ARBA00022849"/>
    </source>
</evidence>
<dbReference type="GO" id="GO:0046685">
    <property type="term" value="P:response to arsenic-containing substance"/>
    <property type="evidence" value="ECO:0007669"/>
    <property type="project" value="UniProtKB-KW"/>
</dbReference>
<dbReference type="Pfam" id="PF01022">
    <property type="entry name" value="HTH_5"/>
    <property type="match status" value="1"/>
</dbReference>
<keyword evidence="9" id="KW-1185">Reference proteome</keyword>
<protein>
    <submittedName>
        <fullName evidence="6">ArsR family transcriptional regulator</fullName>
    </submittedName>
    <submittedName>
        <fullName evidence="7">Metalloregulator ArsR/SmtB family transcription factor</fullName>
    </submittedName>
</protein>
<dbReference type="PANTHER" id="PTHR33154">
    <property type="entry name" value="TRANSCRIPTIONAL REGULATOR, ARSR FAMILY"/>
    <property type="match status" value="1"/>
</dbReference>
<dbReference type="RefSeq" id="WP_166426588.1">
    <property type="nucleotide sequence ID" value="NZ_BMGZ01000004.1"/>
</dbReference>
<dbReference type="CDD" id="cd02440">
    <property type="entry name" value="AdoMet_MTases"/>
    <property type="match status" value="1"/>
</dbReference>
<dbReference type="NCBIfam" id="NF033788">
    <property type="entry name" value="HTH_metalloreg"/>
    <property type="match status" value="1"/>
</dbReference>
<dbReference type="InterPro" id="IPR036388">
    <property type="entry name" value="WH-like_DNA-bd_sf"/>
</dbReference>
<keyword evidence="3" id="KW-0238">DNA-binding</keyword>
<proteinExistence type="predicted"/>
<reference evidence="6" key="1">
    <citation type="journal article" date="2014" name="Int. J. Syst. Evol. Microbiol.">
        <title>Complete genome sequence of Corynebacterium casei LMG S-19264T (=DSM 44701T), isolated from a smear-ripened cheese.</title>
        <authorList>
            <consortium name="US DOE Joint Genome Institute (JGI-PGF)"/>
            <person name="Walter F."/>
            <person name="Albersmeier A."/>
            <person name="Kalinowski J."/>
            <person name="Ruckert C."/>
        </authorList>
    </citation>
    <scope>NUCLEOTIDE SEQUENCE</scope>
    <source>
        <strain evidence="6">CGMCC 1.14984</strain>
    </source>
</reference>
<dbReference type="GO" id="GO:0003700">
    <property type="term" value="F:DNA-binding transcription factor activity"/>
    <property type="evidence" value="ECO:0007669"/>
    <property type="project" value="InterPro"/>
</dbReference>
<name>A0A8J3A3T8_9PROT</name>
<dbReference type="Pfam" id="PF08241">
    <property type="entry name" value="Methyltransf_11"/>
    <property type="match status" value="1"/>
</dbReference>
<dbReference type="CDD" id="cd00090">
    <property type="entry name" value="HTH_ARSR"/>
    <property type="match status" value="1"/>
</dbReference>
<evidence type="ECO:0000313" key="8">
    <source>
        <dbReference type="Proteomes" id="UP000621856"/>
    </source>
</evidence>
<dbReference type="SUPFAM" id="SSF53335">
    <property type="entry name" value="S-adenosyl-L-methionine-dependent methyltransferases"/>
    <property type="match status" value="1"/>
</dbReference>
<gene>
    <name evidence="7" type="ORF">FF098_015725</name>
    <name evidence="6" type="ORF">GCM10011355_30580</name>
</gene>
<dbReference type="EMBL" id="BMGZ01000004">
    <property type="protein sequence ID" value="GGI00993.1"/>
    <property type="molecule type" value="Genomic_DNA"/>
</dbReference>
<dbReference type="InterPro" id="IPR051081">
    <property type="entry name" value="HTH_MetalResp_TranReg"/>
</dbReference>
<dbReference type="InterPro" id="IPR013216">
    <property type="entry name" value="Methyltransf_11"/>
</dbReference>
<dbReference type="PANTHER" id="PTHR33154:SF18">
    <property type="entry name" value="ARSENICAL RESISTANCE OPERON REPRESSOR"/>
    <property type="match status" value="1"/>
</dbReference>
<evidence type="ECO:0000256" key="4">
    <source>
        <dbReference type="ARBA" id="ARBA00023163"/>
    </source>
</evidence>
<reference evidence="7 9" key="2">
    <citation type="submission" date="2020-02" db="EMBL/GenBank/DDBJ databases">
        <title>Genome sequence of Parvularcula flava strain NH6-79.</title>
        <authorList>
            <person name="Abdul Karim M.H."/>
            <person name="Lam M.Q."/>
            <person name="Chen S.J."/>
            <person name="Yahya A."/>
            <person name="Shahir S."/>
            <person name="Shamsir M.S."/>
            <person name="Chong C.S."/>
        </authorList>
    </citation>
    <scope>NUCLEOTIDE SEQUENCE [LARGE SCALE GENOMIC DNA]</scope>
    <source>
        <strain evidence="7 9">NH6-79</strain>
    </source>
</reference>
<comment type="caution">
    <text evidence="6">The sequence shown here is derived from an EMBL/GenBank/DDBJ whole genome shotgun (WGS) entry which is preliminary data.</text>
</comment>
<dbReference type="GO" id="GO:0008757">
    <property type="term" value="F:S-adenosylmethionine-dependent methyltransferase activity"/>
    <property type="evidence" value="ECO:0007669"/>
    <property type="project" value="InterPro"/>
</dbReference>
<keyword evidence="1" id="KW-0059">Arsenical resistance</keyword>
<keyword evidence="4" id="KW-0804">Transcription</keyword>
<dbReference type="InterPro" id="IPR036390">
    <property type="entry name" value="WH_DNA-bd_sf"/>
</dbReference>
<accession>A0A8J3A3T8</accession>
<dbReference type="AlphaFoldDB" id="A0A8J3A3T8"/>
<dbReference type="GO" id="GO:0003677">
    <property type="term" value="F:DNA binding"/>
    <property type="evidence" value="ECO:0007669"/>
    <property type="project" value="UniProtKB-KW"/>
</dbReference>
<reference evidence="6" key="3">
    <citation type="submission" date="2020-09" db="EMBL/GenBank/DDBJ databases">
        <authorList>
            <person name="Sun Q."/>
            <person name="Zhou Y."/>
        </authorList>
    </citation>
    <scope>NUCLEOTIDE SEQUENCE</scope>
    <source>
        <strain evidence="6">CGMCC 1.14984</strain>
    </source>
</reference>